<organism evidence="2 3">
    <name type="scientific">Bacillus paralicheniformis</name>
    <dbReference type="NCBI Taxonomy" id="1648923"/>
    <lineage>
        <taxon>Bacteria</taxon>
        <taxon>Bacillati</taxon>
        <taxon>Bacillota</taxon>
        <taxon>Bacilli</taxon>
        <taxon>Bacillales</taxon>
        <taxon>Bacillaceae</taxon>
        <taxon>Bacillus</taxon>
    </lineage>
</organism>
<dbReference type="Proteomes" id="UP000185604">
    <property type="component" value="Unassembled WGS sequence"/>
</dbReference>
<feature type="transmembrane region" description="Helical" evidence="1">
    <location>
        <begin position="17"/>
        <end position="35"/>
    </location>
</feature>
<accession>A0A7Z0WX29</accession>
<dbReference type="AlphaFoldDB" id="A0A7Z0WX29"/>
<evidence type="ECO:0000256" key="1">
    <source>
        <dbReference type="SAM" id="Phobius"/>
    </source>
</evidence>
<keyword evidence="1" id="KW-1133">Transmembrane helix</keyword>
<gene>
    <name evidence="2" type="ORF">B4121_2841</name>
</gene>
<keyword evidence="1" id="KW-0472">Membrane</keyword>
<comment type="caution">
    <text evidence="2">The sequence shown here is derived from an EMBL/GenBank/DDBJ whole genome shotgun (WGS) entry which is preliminary data.</text>
</comment>
<proteinExistence type="predicted"/>
<evidence type="ECO:0000313" key="2">
    <source>
        <dbReference type="EMBL" id="OLF91363.1"/>
    </source>
</evidence>
<sequence length="49" mass="5695">MHHAFEYVDREPLMSNFSVLLGLSLTVFFLTESLVKRLAAAKTRKTLRR</sequence>
<evidence type="ECO:0000313" key="3">
    <source>
        <dbReference type="Proteomes" id="UP000185604"/>
    </source>
</evidence>
<reference evidence="2 3" key="1">
    <citation type="journal article" date="2016" name="Front. Microbiol.">
        <title>High-Level Heat Resistance of Spores of Bacillus amyloliquefaciens and Bacillus licheniformis Results from the Presence of a spoVA Operon in a Tn1546 Transposon.</title>
        <authorList>
            <person name="Berendsen E.M."/>
            <person name="Koning R.A."/>
            <person name="Boekhorst J."/>
            <person name="de Jong A."/>
            <person name="Kuipers O.P."/>
            <person name="Wells-Bennik M.H."/>
        </authorList>
    </citation>
    <scope>NUCLEOTIDE SEQUENCE [LARGE SCALE GENOMIC DNA]</scope>
    <source>
        <strain evidence="2 3">B4121</strain>
    </source>
</reference>
<keyword evidence="1" id="KW-0812">Transmembrane</keyword>
<dbReference type="EMBL" id="LKPO01000019">
    <property type="protein sequence ID" value="OLF91363.1"/>
    <property type="molecule type" value="Genomic_DNA"/>
</dbReference>
<name>A0A7Z0WX29_9BACI</name>
<protein>
    <submittedName>
        <fullName evidence="2">Uncharacterized protein</fullName>
    </submittedName>
</protein>